<feature type="domain" description="FAD-binding PCMH-type" evidence="6">
    <location>
        <begin position="480"/>
        <end position="655"/>
    </location>
</feature>
<dbReference type="InterPro" id="IPR016169">
    <property type="entry name" value="FAD-bd_PCMH_sub2"/>
</dbReference>
<dbReference type="SUPFAM" id="SSF55103">
    <property type="entry name" value="FAD-linked oxidases, C-terminal domain"/>
    <property type="match status" value="1"/>
</dbReference>
<dbReference type="SUPFAM" id="SSF56176">
    <property type="entry name" value="FAD-binding/transporter-associated domain-like"/>
    <property type="match status" value="2"/>
</dbReference>
<reference evidence="7 8" key="1">
    <citation type="submission" date="2023-06" db="EMBL/GenBank/DDBJ databases">
        <title>Roseiconus lacunae JC819 isolated from Gulf of Mannar region, Tamil Nadu.</title>
        <authorList>
            <person name="Pk S."/>
            <person name="Ch S."/>
            <person name="Ch V.R."/>
        </authorList>
    </citation>
    <scope>NUCLEOTIDE SEQUENCE [LARGE SCALE GENOMIC DNA]</scope>
    <source>
        <strain evidence="7 8">JC819</strain>
    </source>
</reference>
<feature type="domain" description="FAD-binding PCMH-type" evidence="6">
    <location>
        <begin position="38"/>
        <end position="216"/>
    </location>
</feature>
<keyword evidence="2" id="KW-0285">Flavoprotein</keyword>
<evidence type="ECO:0000256" key="2">
    <source>
        <dbReference type="ARBA" id="ARBA00022630"/>
    </source>
</evidence>
<dbReference type="Gene3D" id="3.30.70.2740">
    <property type="match status" value="1"/>
</dbReference>
<dbReference type="InterPro" id="IPR036318">
    <property type="entry name" value="FAD-bd_PCMH-like_sf"/>
</dbReference>
<keyword evidence="4" id="KW-0560">Oxidoreductase</keyword>
<keyword evidence="3" id="KW-0274">FAD</keyword>
<evidence type="ECO:0000256" key="1">
    <source>
        <dbReference type="ARBA" id="ARBA00001974"/>
    </source>
</evidence>
<evidence type="ECO:0000259" key="6">
    <source>
        <dbReference type="PROSITE" id="PS51387"/>
    </source>
</evidence>
<proteinExistence type="predicted"/>
<dbReference type="InterPro" id="IPR016166">
    <property type="entry name" value="FAD-bd_PCMH"/>
</dbReference>
<protein>
    <submittedName>
        <fullName evidence="7">FAD-binding protein</fullName>
    </submittedName>
</protein>
<accession>A0ABT7PHS7</accession>
<feature type="compositionally biased region" description="Basic and acidic residues" evidence="5">
    <location>
        <begin position="459"/>
        <end position="470"/>
    </location>
</feature>
<dbReference type="EMBL" id="JASZZN010000007">
    <property type="protein sequence ID" value="MDM4016038.1"/>
    <property type="molecule type" value="Genomic_DNA"/>
</dbReference>
<evidence type="ECO:0000256" key="3">
    <source>
        <dbReference type="ARBA" id="ARBA00022827"/>
    </source>
</evidence>
<dbReference type="InterPro" id="IPR016171">
    <property type="entry name" value="Vanillyl_alc_oxidase_C-sub2"/>
</dbReference>
<evidence type="ECO:0000256" key="4">
    <source>
        <dbReference type="ARBA" id="ARBA00023002"/>
    </source>
</evidence>
<dbReference type="Pfam" id="PF01565">
    <property type="entry name" value="FAD_binding_4"/>
    <property type="match status" value="2"/>
</dbReference>
<dbReference type="Proteomes" id="UP001239462">
    <property type="component" value="Unassembled WGS sequence"/>
</dbReference>
<dbReference type="InterPro" id="IPR006094">
    <property type="entry name" value="Oxid_FAD_bind_N"/>
</dbReference>
<evidence type="ECO:0000313" key="8">
    <source>
        <dbReference type="Proteomes" id="UP001239462"/>
    </source>
</evidence>
<dbReference type="Gene3D" id="3.30.465.10">
    <property type="match status" value="2"/>
</dbReference>
<organism evidence="7 8">
    <name type="scientific">Roseiconus lacunae</name>
    <dbReference type="NCBI Taxonomy" id="2605694"/>
    <lineage>
        <taxon>Bacteria</taxon>
        <taxon>Pseudomonadati</taxon>
        <taxon>Planctomycetota</taxon>
        <taxon>Planctomycetia</taxon>
        <taxon>Pirellulales</taxon>
        <taxon>Pirellulaceae</taxon>
        <taxon>Roseiconus</taxon>
    </lineage>
</organism>
<dbReference type="InterPro" id="IPR004113">
    <property type="entry name" value="FAD-bd_oxidored_4_C"/>
</dbReference>
<evidence type="ECO:0000256" key="5">
    <source>
        <dbReference type="SAM" id="MobiDB-lite"/>
    </source>
</evidence>
<sequence length="863" mass="93001">MSSIMTELRSLAEVLPPGRVSDDPSFRAAFESDGLTAFRKRPLGVVIPESQDEVIHAVRWCDRHRVPFVARGSGTSLSGGSMPVDDGIVISLNKLRRIVKVDPHNRIAVVEPGVINLHVSNAAAPHGLYYAPDPSSQKICTLGGNIAFNSGGAHCLKYGMTSNHVIGMKVVTANGEVAHFGGESVESIGADMTGLFCGSEGLFGIALEITLRLLPRPECFHTVLIGYRSLRDAGDAVSAVIDAGLLPGAMEIMESLAIEAAEAATACGYPRGAAAVLIVELEGPRERIELEKQQLHEVIARTNAFETVVAANSAQRDAIWGGRKSAFSAVGKLSPDFLVQDGVVPRKRLGEALEKIQQFSEASGLRCANVFHAGDGNLHPLILFDDSIEGQLEQAEALAGQILSLCVEMGGSITGEHGVGIEKREFLSQMYDPPSMAVMHRVRHAFDPHHVANPGKMFPHGDDGREEITKPKTKATSSTTRPPDLREPIEVDSPEQLRQAIADLDQVLVVGNQTKSPLSQFVNVPLLTTRTISGMTEYEPSEFTFSALAGTPVKQIVRELAKQRQYLPFDPLLVESGATIGGTVAAGLSGPGRHRYGGLRDFVLGATFVDGDATVIKSGGRVVKNAAGFDLPKLFVGSCGRLAAMTELTFKVFPKPVELHSYYHRCKDHASALRLVAGLARGRWELDAIDYDASNRAIWIRIGTTIGVAKAMLEDIHQVLSVTFQAIERDRIESSPPTPWLESGQFDWPERQPNSLVCQIPTSIEKAGYLAHWCDQQGGPKSPQLFVSVAGAVGWLACDTLSLESLNQFLKQHSMKALVITSALSAADMSAFRHPVIASTESQPIDLAVKGSLDRVARFPNLI</sequence>
<dbReference type="PROSITE" id="PS51387">
    <property type="entry name" value="FAD_PCMH"/>
    <property type="match status" value="2"/>
</dbReference>
<gene>
    <name evidence="7" type="ORF">QTN89_11390</name>
</gene>
<comment type="cofactor">
    <cofactor evidence="1">
        <name>FAD</name>
        <dbReference type="ChEBI" id="CHEBI:57692"/>
    </cofactor>
</comment>
<name>A0ABT7PHS7_9BACT</name>
<dbReference type="InterPro" id="IPR016164">
    <property type="entry name" value="FAD-linked_Oxase-like_C"/>
</dbReference>
<dbReference type="PANTHER" id="PTHR42934:SF1">
    <property type="entry name" value="GLYCOLATE OXIDASE SUBUNIT GLCD"/>
    <property type="match status" value="1"/>
</dbReference>
<evidence type="ECO:0000313" key="7">
    <source>
        <dbReference type="EMBL" id="MDM4016038.1"/>
    </source>
</evidence>
<dbReference type="Gene3D" id="1.10.45.10">
    <property type="entry name" value="Vanillyl-alcohol Oxidase, Chain A, domain 4"/>
    <property type="match status" value="1"/>
</dbReference>
<dbReference type="RefSeq" id="WP_289163639.1">
    <property type="nucleotide sequence ID" value="NZ_JASZZN010000007.1"/>
</dbReference>
<keyword evidence="8" id="KW-1185">Reference proteome</keyword>
<dbReference type="PANTHER" id="PTHR42934">
    <property type="entry name" value="GLYCOLATE OXIDASE SUBUNIT GLCD"/>
    <property type="match status" value="1"/>
</dbReference>
<comment type="caution">
    <text evidence="7">The sequence shown here is derived from an EMBL/GenBank/DDBJ whole genome shotgun (WGS) entry which is preliminary data.</text>
</comment>
<dbReference type="InterPro" id="IPR051914">
    <property type="entry name" value="FAD-linked_OxidoTrans_Type4"/>
</dbReference>
<dbReference type="Pfam" id="PF02913">
    <property type="entry name" value="FAD-oxidase_C"/>
    <property type="match status" value="1"/>
</dbReference>
<feature type="region of interest" description="Disordered" evidence="5">
    <location>
        <begin position="450"/>
        <end position="488"/>
    </location>
</feature>